<name>A0A1J9SC66_9PEZI</name>
<dbReference type="InterPro" id="IPR051908">
    <property type="entry name" value="Ribosomal_N-acetyltransferase"/>
</dbReference>
<dbReference type="GO" id="GO:0008999">
    <property type="term" value="F:protein-N-terminal-alanine acetyltransferase activity"/>
    <property type="evidence" value="ECO:0007669"/>
    <property type="project" value="TreeGrafter"/>
</dbReference>
<gene>
    <name evidence="3" type="ORF">BKCO1_7000161</name>
</gene>
<feature type="region of interest" description="Disordered" evidence="1">
    <location>
        <begin position="1"/>
        <end position="24"/>
    </location>
</feature>
<accession>A0A1J9SC66</accession>
<evidence type="ECO:0000313" key="3">
    <source>
        <dbReference type="EMBL" id="OJD37428.1"/>
    </source>
</evidence>
<dbReference type="EMBL" id="MNUE01000007">
    <property type="protein sequence ID" value="OJD37428.1"/>
    <property type="molecule type" value="Genomic_DNA"/>
</dbReference>
<keyword evidence="4" id="KW-1185">Reference proteome</keyword>
<dbReference type="InterPro" id="IPR016181">
    <property type="entry name" value="Acyl_CoA_acyltransferase"/>
</dbReference>
<dbReference type="GO" id="GO:1990189">
    <property type="term" value="F:protein N-terminal-serine acetyltransferase activity"/>
    <property type="evidence" value="ECO:0007669"/>
    <property type="project" value="TreeGrafter"/>
</dbReference>
<dbReference type="Gene3D" id="3.40.630.30">
    <property type="match status" value="1"/>
</dbReference>
<evidence type="ECO:0000259" key="2">
    <source>
        <dbReference type="PROSITE" id="PS51186"/>
    </source>
</evidence>
<dbReference type="PANTHER" id="PTHR43441:SF2">
    <property type="entry name" value="FAMILY ACETYLTRANSFERASE, PUTATIVE (AFU_ORTHOLOGUE AFUA_7G00850)-RELATED"/>
    <property type="match status" value="1"/>
</dbReference>
<sequence>MAQSQQDNRPLGPAVEPRPALTPEHKHFHGEHVTLRPLAPSDLDALLPLISGPDKAWLFDYMPDGPIPASSGGQDTYRAVFASKCASKDPLFFSVLVKGQVLGWIAIMRIDAGNGVAEIGHVMFSPPLQRTAAATEAVYLLARYVFEDLRYRRLEWKTNDLNEASKRAAVRLGFTWEGRFRAHMVAKGRRRDTVWFSMIEEDWFGRDGKGGAGEALKRWLDEANFDSEGKQRKKLEDMRRDVVGGVCA</sequence>
<organism evidence="3 4">
    <name type="scientific">Diplodia corticola</name>
    <dbReference type="NCBI Taxonomy" id="236234"/>
    <lineage>
        <taxon>Eukaryota</taxon>
        <taxon>Fungi</taxon>
        <taxon>Dikarya</taxon>
        <taxon>Ascomycota</taxon>
        <taxon>Pezizomycotina</taxon>
        <taxon>Dothideomycetes</taxon>
        <taxon>Dothideomycetes incertae sedis</taxon>
        <taxon>Botryosphaeriales</taxon>
        <taxon>Botryosphaeriaceae</taxon>
        <taxon>Diplodia</taxon>
    </lineage>
</organism>
<dbReference type="Pfam" id="PF13302">
    <property type="entry name" value="Acetyltransf_3"/>
    <property type="match status" value="1"/>
</dbReference>
<dbReference type="Proteomes" id="UP000183809">
    <property type="component" value="Unassembled WGS sequence"/>
</dbReference>
<reference evidence="3 4" key="1">
    <citation type="submission" date="2016-10" db="EMBL/GenBank/DDBJ databases">
        <title>Proteomics and genomics reveal pathogen-plant mechanisms compatible with a hemibiotrophic lifestyle of Diplodia corticola.</title>
        <authorList>
            <person name="Fernandes I."/>
            <person name="De Jonge R."/>
            <person name="Van De Peer Y."/>
            <person name="Devreese B."/>
            <person name="Alves A."/>
            <person name="Esteves A.C."/>
        </authorList>
    </citation>
    <scope>NUCLEOTIDE SEQUENCE [LARGE SCALE GENOMIC DNA]</scope>
    <source>
        <strain evidence="3 4">CBS 112549</strain>
    </source>
</reference>
<evidence type="ECO:0000256" key="1">
    <source>
        <dbReference type="SAM" id="MobiDB-lite"/>
    </source>
</evidence>
<dbReference type="PROSITE" id="PS51186">
    <property type="entry name" value="GNAT"/>
    <property type="match status" value="1"/>
</dbReference>
<dbReference type="PANTHER" id="PTHR43441">
    <property type="entry name" value="RIBOSOMAL-PROTEIN-SERINE ACETYLTRANSFERASE"/>
    <property type="match status" value="1"/>
</dbReference>
<keyword evidence="3" id="KW-0808">Transferase</keyword>
<dbReference type="SUPFAM" id="SSF55729">
    <property type="entry name" value="Acyl-CoA N-acyltransferases (Nat)"/>
    <property type="match status" value="1"/>
</dbReference>
<evidence type="ECO:0000313" key="4">
    <source>
        <dbReference type="Proteomes" id="UP000183809"/>
    </source>
</evidence>
<feature type="domain" description="N-acetyltransferase" evidence="2">
    <location>
        <begin position="33"/>
        <end position="192"/>
    </location>
</feature>
<comment type="caution">
    <text evidence="3">The sequence shown here is derived from an EMBL/GenBank/DDBJ whole genome shotgun (WGS) entry which is preliminary data.</text>
</comment>
<dbReference type="RefSeq" id="XP_020133567.1">
    <property type="nucleotide sequence ID" value="XM_020278609.1"/>
</dbReference>
<dbReference type="OrthoDB" id="41238at2759"/>
<proteinExistence type="predicted"/>
<dbReference type="GeneID" id="31018870"/>
<dbReference type="InterPro" id="IPR000182">
    <property type="entry name" value="GNAT_dom"/>
</dbReference>
<dbReference type="AlphaFoldDB" id="A0A1J9SC66"/>
<protein>
    <submittedName>
        <fullName evidence="3">Gnat family acetyltransferase</fullName>
    </submittedName>
</protein>